<feature type="transmembrane region" description="Helical" evidence="8">
    <location>
        <begin position="790"/>
        <end position="811"/>
    </location>
</feature>
<evidence type="ECO:0000256" key="2">
    <source>
        <dbReference type="ARBA" id="ARBA00012438"/>
    </source>
</evidence>
<dbReference type="SMART" id="SM00342">
    <property type="entry name" value="HTH_ARAC"/>
    <property type="match status" value="1"/>
</dbReference>
<dbReference type="Pfam" id="PF07494">
    <property type="entry name" value="Reg_prop"/>
    <property type="match status" value="9"/>
</dbReference>
<dbReference type="InterPro" id="IPR003594">
    <property type="entry name" value="HATPase_dom"/>
</dbReference>
<name>A0ABW4ZNC4_9SPHI</name>
<dbReference type="PROSITE" id="PS50110">
    <property type="entry name" value="RESPONSE_REGULATORY"/>
    <property type="match status" value="1"/>
</dbReference>
<evidence type="ECO:0000256" key="4">
    <source>
        <dbReference type="ARBA" id="ARBA00023015"/>
    </source>
</evidence>
<comment type="catalytic activity">
    <reaction evidence="1">
        <text>ATP + protein L-histidine = ADP + protein N-phospho-L-histidine.</text>
        <dbReference type="EC" id="2.7.13.3"/>
    </reaction>
</comment>
<sequence>MIFVGATQFSAARQQKINFTSLTSKDGLSSSTVTAILKDRQGLMWFATEDGLNKYDGTSFTVYRHSDLDSNSLPTNYVVSLHEDRSGNLWIGTNGGSLVIYNRKKDSFDRLTSFAGFNTQSNVIRAICSDYLGRVWVSSFSGLTIMDPKTKKVSNFSVDPSRSDRLSTSNVVAIFEDSRRRMWVGTDKGVFLYNRAKNSFSHFQHVPASTSSLVGNSIRCIAEDAAGTIWIGTEQGLSMLLPDGRNFKNFRHRSGDNTTLASNDVYSIAADTGGKLWLGTEEGLSILDIKSFRIDTYKPDSRDLHSLTAKSVRCVYIDKQGIYWAGTFKGGINKYDKNLSLFNLIQSNPFDARGLNGSNVTAFAEAGSGDVFVGTDGGGLNFFHRKSQLFTHYSLKPKRAGASSADLSILTLQMARNNRLWIGTYSDGLFEFDPRTGGYRQFSQGNTRTSITNSNVFCLKEDSKGNIWIGTNGGGVNVYHPASKTFSNYHRGSPLAEPVLLPVNAYIRTIEEDKAGNIWIGTHGSGMAVFNPATKSVKLYDQNTSKLPGNVVLSIFADSRQNIWVGTLGGGLSLLDKKKQEFISFSEREGLANGVVYKILQDQNGLLWLSTNSGISSFDPKTRKFRNYNKYNGVQNSNFNQGSGLRLSSGEMFFGGLDGFNFFYPRDIRINTDIPKVLITDLKVDNATVIPAEDSPLQEHISMAKEIDLDYKQNFTLSFVALSFTIPQQYKYSYKLEGFDKSWNEVGHSKTASYTNIDPGEYVFKVRVSNADGTAYGKITTIKIHVKPPFWLTIYAYIFYGLAIAGLLFYVRYRGIQKLRREFKTEQEKAEARQLIEQERKEAERVHELDMLKIKFLTNLSHEFRTPISLIMGPVDTLLSEKKIEAGKSQLYMIKRNARRLLNLVNQLLDFRKMEEHELRLNLSQGEFVSFVSEISDSFKDLSERKHISLLFESSIEKFFTTFDHDKVERILFNVLSNAFKFTPGGGTIKVELEKSSEERLEGDSSVIIKVTDSGIGIPADKQEKIFERFFQNDSVTSVLNQGSGIGLSITREFVKMHGGTIRVESEPGAGSAFIIDLPLTPLEFNDDAGIETTSVSAAEQSLDIDEDTEEVILNTEGQRELGAGEVPSILLVEDNDDFRFYLKDNLKNFYRVYEASNGKEGWQKALSNHPQIIVSDINMPLMDGIEFCRKVKSDKRTSHIPIILLTALTGEGEQIKGLETGANDYMTKPFNFEILNAKIKNLLVLNSTLKNTYTKQIKVHSPEVVIESHGDKLLNKVVLYIEENINNPKLSVEDLSRHVGMSRGSLYHKILELTGLSPVEYIRAVKLDKAAVLLEKSDYNVAQIAYMVGFATPNYFAKSFKAKFNMQPSEYIAQKRKIAESRAREAKA</sequence>
<dbReference type="InterPro" id="IPR011123">
    <property type="entry name" value="Y_Y_Y"/>
</dbReference>
<gene>
    <name evidence="12" type="ORF">ACFSJU_11780</name>
</gene>
<evidence type="ECO:0000256" key="6">
    <source>
        <dbReference type="PROSITE-ProRule" id="PRU00169"/>
    </source>
</evidence>
<accession>A0ABW4ZNC4</accession>
<keyword evidence="4" id="KW-0805">Transcription regulation</keyword>
<keyword evidence="8" id="KW-1133">Transmembrane helix</keyword>
<dbReference type="Gene3D" id="1.10.287.130">
    <property type="match status" value="1"/>
</dbReference>
<dbReference type="InterPro" id="IPR036097">
    <property type="entry name" value="HisK_dim/P_sf"/>
</dbReference>
<dbReference type="SUPFAM" id="SSF46689">
    <property type="entry name" value="Homeodomain-like"/>
    <property type="match status" value="1"/>
</dbReference>
<dbReference type="InterPro" id="IPR003661">
    <property type="entry name" value="HisK_dim/P_dom"/>
</dbReference>
<keyword evidence="5" id="KW-0804">Transcription</keyword>
<dbReference type="InterPro" id="IPR004358">
    <property type="entry name" value="Sig_transdc_His_kin-like_C"/>
</dbReference>
<evidence type="ECO:0000256" key="7">
    <source>
        <dbReference type="SAM" id="Coils"/>
    </source>
</evidence>
<dbReference type="InterPro" id="IPR005467">
    <property type="entry name" value="His_kinase_dom"/>
</dbReference>
<dbReference type="InterPro" id="IPR011110">
    <property type="entry name" value="Reg_prop"/>
</dbReference>
<dbReference type="EC" id="2.7.13.3" evidence="2"/>
<dbReference type="InterPro" id="IPR009057">
    <property type="entry name" value="Homeodomain-like_sf"/>
</dbReference>
<dbReference type="SMART" id="SM00387">
    <property type="entry name" value="HATPase_c"/>
    <property type="match status" value="1"/>
</dbReference>
<feature type="coiled-coil region" evidence="7">
    <location>
        <begin position="822"/>
        <end position="849"/>
    </location>
</feature>
<dbReference type="RefSeq" id="WP_379125840.1">
    <property type="nucleotide sequence ID" value="NZ_JBHUHZ010000002.1"/>
</dbReference>
<dbReference type="CDD" id="cd17574">
    <property type="entry name" value="REC_OmpR"/>
    <property type="match status" value="1"/>
</dbReference>
<organism evidence="12 13">
    <name type="scientific">Paradesertivirga mongoliensis</name>
    <dbReference type="NCBI Taxonomy" id="2100740"/>
    <lineage>
        <taxon>Bacteria</taxon>
        <taxon>Pseudomonadati</taxon>
        <taxon>Bacteroidota</taxon>
        <taxon>Sphingobacteriia</taxon>
        <taxon>Sphingobacteriales</taxon>
        <taxon>Sphingobacteriaceae</taxon>
        <taxon>Paradesertivirga</taxon>
    </lineage>
</organism>
<dbReference type="PRINTS" id="PR00344">
    <property type="entry name" value="BCTRLSENSOR"/>
</dbReference>
<evidence type="ECO:0000259" key="10">
    <source>
        <dbReference type="PROSITE" id="PS50109"/>
    </source>
</evidence>
<dbReference type="Gene3D" id="3.30.565.10">
    <property type="entry name" value="Histidine kinase-like ATPase, C-terminal domain"/>
    <property type="match status" value="1"/>
</dbReference>
<dbReference type="Gene3D" id="3.40.50.2300">
    <property type="match status" value="1"/>
</dbReference>
<dbReference type="Pfam" id="PF00512">
    <property type="entry name" value="HisKA"/>
    <property type="match status" value="1"/>
</dbReference>
<dbReference type="InterPro" id="IPR036890">
    <property type="entry name" value="HATPase_C_sf"/>
</dbReference>
<dbReference type="CDD" id="cd00082">
    <property type="entry name" value="HisKA"/>
    <property type="match status" value="1"/>
</dbReference>
<evidence type="ECO:0000256" key="1">
    <source>
        <dbReference type="ARBA" id="ARBA00000085"/>
    </source>
</evidence>
<dbReference type="SUPFAM" id="SSF55874">
    <property type="entry name" value="ATPase domain of HSP90 chaperone/DNA topoisomerase II/histidine kinase"/>
    <property type="match status" value="1"/>
</dbReference>
<dbReference type="Pfam" id="PF07495">
    <property type="entry name" value="Y_Y_Y"/>
    <property type="match status" value="1"/>
</dbReference>
<dbReference type="SUPFAM" id="SSF47384">
    <property type="entry name" value="Homodimeric domain of signal transducing histidine kinase"/>
    <property type="match status" value="1"/>
</dbReference>
<feature type="domain" description="Histidine kinase" evidence="10">
    <location>
        <begin position="859"/>
        <end position="1082"/>
    </location>
</feature>
<dbReference type="SUPFAM" id="SSF63829">
    <property type="entry name" value="Calcium-dependent phosphotriesterase"/>
    <property type="match status" value="3"/>
</dbReference>
<comment type="caution">
    <text evidence="12">The sequence shown here is derived from an EMBL/GenBank/DDBJ whole genome shotgun (WGS) entry which is preliminary data.</text>
</comment>
<dbReference type="PANTHER" id="PTHR43547">
    <property type="entry name" value="TWO-COMPONENT HISTIDINE KINASE"/>
    <property type="match status" value="1"/>
</dbReference>
<dbReference type="Gene3D" id="2.60.40.10">
    <property type="entry name" value="Immunoglobulins"/>
    <property type="match status" value="1"/>
</dbReference>
<keyword evidence="3 6" id="KW-0597">Phosphoprotein</keyword>
<evidence type="ECO:0000256" key="8">
    <source>
        <dbReference type="SAM" id="Phobius"/>
    </source>
</evidence>
<dbReference type="PROSITE" id="PS50109">
    <property type="entry name" value="HIS_KIN"/>
    <property type="match status" value="1"/>
</dbReference>
<keyword evidence="13" id="KW-1185">Reference proteome</keyword>
<dbReference type="InterPro" id="IPR018060">
    <property type="entry name" value="HTH_AraC"/>
</dbReference>
<dbReference type="InterPro" id="IPR011006">
    <property type="entry name" value="CheY-like_superfamily"/>
</dbReference>
<evidence type="ECO:0000256" key="3">
    <source>
        <dbReference type="ARBA" id="ARBA00022553"/>
    </source>
</evidence>
<dbReference type="Proteomes" id="UP001597387">
    <property type="component" value="Unassembled WGS sequence"/>
</dbReference>
<dbReference type="PANTHER" id="PTHR43547:SF2">
    <property type="entry name" value="HYBRID SIGNAL TRANSDUCTION HISTIDINE KINASE C"/>
    <property type="match status" value="1"/>
</dbReference>
<dbReference type="CDD" id="cd16922">
    <property type="entry name" value="HATPase_EvgS-ArcB-TorS-like"/>
    <property type="match status" value="1"/>
</dbReference>
<keyword evidence="8" id="KW-0812">Transmembrane</keyword>
<keyword evidence="8" id="KW-0472">Membrane</keyword>
<dbReference type="PROSITE" id="PS01124">
    <property type="entry name" value="HTH_ARAC_FAMILY_2"/>
    <property type="match status" value="1"/>
</dbReference>
<feature type="domain" description="HTH araC/xylS-type" evidence="9">
    <location>
        <begin position="1276"/>
        <end position="1375"/>
    </location>
</feature>
<dbReference type="InterPro" id="IPR015943">
    <property type="entry name" value="WD40/YVTN_repeat-like_dom_sf"/>
</dbReference>
<dbReference type="EMBL" id="JBHUHZ010000002">
    <property type="protein sequence ID" value="MFD2163074.1"/>
    <property type="molecule type" value="Genomic_DNA"/>
</dbReference>
<evidence type="ECO:0000313" key="13">
    <source>
        <dbReference type="Proteomes" id="UP001597387"/>
    </source>
</evidence>
<reference evidence="13" key="1">
    <citation type="journal article" date="2019" name="Int. J. Syst. Evol. Microbiol.">
        <title>The Global Catalogue of Microorganisms (GCM) 10K type strain sequencing project: providing services to taxonomists for standard genome sequencing and annotation.</title>
        <authorList>
            <consortium name="The Broad Institute Genomics Platform"/>
            <consortium name="The Broad Institute Genome Sequencing Center for Infectious Disease"/>
            <person name="Wu L."/>
            <person name="Ma J."/>
        </authorList>
    </citation>
    <scope>NUCLEOTIDE SEQUENCE [LARGE SCALE GENOMIC DNA]</scope>
    <source>
        <strain evidence="13">KCTC 42217</strain>
    </source>
</reference>
<dbReference type="Pfam" id="PF00072">
    <property type="entry name" value="Response_reg"/>
    <property type="match status" value="1"/>
</dbReference>
<dbReference type="SMART" id="SM00448">
    <property type="entry name" value="REC"/>
    <property type="match status" value="1"/>
</dbReference>
<dbReference type="Pfam" id="PF12833">
    <property type="entry name" value="HTH_18"/>
    <property type="match status" value="1"/>
</dbReference>
<evidence type="ECO:0000256" key="5">
    <source>
        <dbReference type="ARBA" id="ARBA00023163"/>
    </source>
</evidence>
<dbReference type="InterPro" id="IPR001789">
    <property type="entry name" value="Sig_transdc_resp-reg_receiver"/>
</dbReference>
<feature type="modified residue" description="4-aspartylphosphate" evidence="6">
    <location>
        <position position="1177"/>
    </location>
</feature>
<dbReference type="Gene3D" id="1.10.10.60">
    <property type="entry name" value="Homeodomain-like"/>
    <property type="match status" value="2"/>
</dbReference>
<evidence type="ECO:0000259" key="9">
    <source>
        <dbReference type="PROSITE" id="PS01124"/>
    </source>
</evidence>
<dbReference type="Gene3D" id="2.130.10.10">
    <property type="entry name" value="YVTN repeat-like/Quinoprotein amine dehydrogenase"/>
    <property type="match status" value="3"/>
</dbReference>
<evidence type="ECO:0000259" key="11">
    <source>
        <dbReference type="PROSITE" id="PS50110"/>
    </source>
</evidence>
<dbReference type="SUPFAM" id="SSF52172">
    <property type="entry name" value="CheY-like"/>
    <property type="match status" value="1"/>
</dbReference>
<protein>
    <recommendedName>
        <fullName evidence="2">histidine kinase</fullName>
        <ecNumber evidence="2">2.7.13.3</ecNumber>
    </recommendedName>
</protein>
<feature type="domain" description="Response regulatory" evidence="11">
    <location>
        <begin position="1129"/>
        <end position="1244"/>
    </location>
</feature>
<dbReference type="InterPro" id="IPR013783">
    <property type="entry name" value="Ig-like_fold"/>
</dbReference>
<dbReference type="SMART" id="SM00388">
    <property type="entry name" value="HisKA"/>
    <property type="match status" value="1"/>
</dbReference>
<keyword evidence="7" id="KW-0175">Coiled coil</keyword>
<proteinExistence type="predicted"/>
<dbReference type="Pfam" id="PF02518">
    <property type="entry name" value="HATPase_c"/>
    <property type="match status" value="1"/>
</dbReference>
<evidence type="ECO:0000313" key="12">
    <source>
        <dbReference type="EMBL" id="MFD2163074.1"/>
    </source>
</evidence>